<feature type="compositionally biased region" description="Low complexity" evidence="1">
    <location>
        <begin position="127"/>
        <end position="141"/>
    </location>
</feature>
<feature type="compositionally biased region" description="Basic and acidic residues" evidence="1">
    <location>
        <begin position="23"/>
        <end position="33"/>
    </location>
</feature>
<gene>
    <name evidence="2" type="ORF">HaLaN_30810</name>
</gene>
<reference evidence="2 3" key="1">
    <citation type="submission" date="2020-02" db="EMBL/GenBank/DDBJ databases">
        <title>Draft genome sequence of Haematococcus lacustris strain NIES-144.</title>
        <authorList>
            <person name="Morimoto D."/>
            <person name="Nakagawa S."/>
            <person name="Yoshida T."/>
            <person name="Sawayama S."/>
        </authorList>
    </citation>
    <scope>NUCLEOTIDE SEQUENCE [LARGE SCALE GENOMIC DNA]</scope>
    <source>
        <strain evidence="2 3">NIES-144</strain>
    </source>
</reference>
<feature type="non-terminal residue" evidence="2">
    <location>
        <position position="1"/>
    </location>
</feature>
<evidence type="ECO:0000256" key="1">
    <source>
        <dbReference type="SAM" id="MobiDB-lite"/>
    </source>
</evidence>
<dbReference type="AlphaFoldDB" id="A0A6A0AGI2"/>
<sequence length="171" mass="17604">GHADLLAELEFIHPAGGEGPTRFVRDADGHLLEVPEGDDDEPATDSDDESSEEESRRSARSRRTSAVGLRPQNLDSPSAAAGDVEAKPIGRSAQRAARSKALRQMLAAEKQKASESVMACLSLFGEGADSAGAPDDSSAAGHGPQEAASMRRSALYGPGPAAGLTADVSPL</sequence>
<evidence type="ECO:0000313" key="3">
    <source>
        <dbReference type="Proteomes" id="UP000485058"/>
    </source>
</evidence>
<name>A0A6A0AGI2_HAELA</name>
<dbReference type="Proteomes" id="UP000485058">
    <property type="component" value="Unassembled WGS sequence"/>
</dbReference>
<feature type="region of interest" description="Disordered" evidence="1">
    <location>
        <begin position="13"/>
        <end position="98"/>
    </location>
</feature>
<accession>A0A6A0AGI2</accession>
<feature type="region of interest" description="Disordered" evidence="1">
    <location>
        <begin position="126"/>
        <end position="171"/>
    </location>
</feature>
<keyword evidence="3" id="KW-1185">Reference proteome</keyword>
<proteinExistence type="predicted"/>
<dbReference type="EMBL" id="BLLF01005866">
    <property type="protein sequence ID" value="GFH31715.1"/>
    <property type="molecule type" value="Genomic_DNA"/>
</dbReference>
<comment type="caution">
    <text evidence="2">The sequence shown here is derived from an EMBL/GenBank/DDBJ whole genome shotgun (WGS) entry which is preliminary data.</text>
</comment>
<feature type="non-terminal residue" evidence="2">
    <location>
        <position position="171"/>
    </location>
</feature>
<feature type="compositionally biased region" description="Acidic residues" evidence="1">
    <location>
        <begin position="35"/>
        <end position="52"/>
    </location>
</feature>
<protein>
    <submittedName>
        <fullName evidence="2">Uncharacterized protein</fullName>
    </submittedName>
</protein>
<organism evidence="2 3">
    <name type="scientific">Haematococcus lacustris</name>
    <name type="common">Green alga</name>
    <name type="synonym">Haematococcus pluvialis</name>
    <dbReference type="NCBI Taxonomy" id="44745"/>
    <lineage>
        <taxon>Eukaryota</taxon>
        <taxon>Viridiplantae</taxon>
        <taxon>Chlorophyta</taxon>
        <taxon>core chlorophytes</taxon>
        <taxon>Chlorophyceae</taxon>
        <taxon>CS clade</taxon>
        <taxon>Chlamydomonadales</taxon>
        <taxon>Haematococcaceae</taxon>
        <taxon>Haematococcus</taxon>
    </lineage>
</organism>
<evidence type="ECO:0000313" key="2">
    <source>
        <dbReference type="EMBL" id="GFH31715.1"/>
    </source>
</evidence>